<dbReference type="RefSeq" id="WP_005716517.1">
    <property type="nucleotide sequence ID" value="NZ_AMQX01000012.1"/>
</dbReference>
<sequence>MIFLGNESLFGIVSCSGGLRNGWVAAEIVAPASDGDVRLVDDRTNTLFVLFGAGDTRGIVCSAFALLI</sequence>
<dbReference type="AlphaFoldDB" id="A0AB33XSU6"/>
<accession>A0AB33XSU6</accession>
<proteinExistence type="predicted"/>
<dbReference type="EMBL" id="AMQX01000012">
    <property type="protein sequence ID" value="EKS49729.1"/>
    <property type="molecule type" value="Genomic_DNA"/>
</dbReference>
<evidence type="ECO:0000313" key="1">
    <source>
        <dbReference type="EMBL" id="EKS49729.1"/>
    </source>
</evidence>
<evidence type="ECO:0000313" key="2">
    <source>
        <dbReference type="Proteomes" id="UP000009352"/>
    </source>
</evidence>
<dbReference type="Proteomes" id="UP000009352">
    <property type="component" value="Unassembled WGS sequence"/>
</dbReference>
<reference evidence="1 2" key="1">
    <citation type="journal article" date="2013" name="Genome Announc.">
        <title>Draft Genome Sequence of Staphylococcus simulans UMC-CNS-990, Isolated from a Case of Chronic Bovine Mastitis.</title>
        <authorList>
            <person name="Calcutt M.J."/>
            <person name="Foecking M.F."/>
            <person name="Hsieh H.Y."/>
            <person name="Perry J."/>
            <person name="Stewart G.C."/>
            <person name="Middleton J.R."/>
        </authorList>
    </citation>
    <scope>NUCLEOTIDE SEQUENCE [LARGE SCALE GENOMIC DNA]</scope>
    <source>
        <strain evidence="1 2">LRHMDP3</strain>
    </source>
</reference>
<protein>
    <submittedName>
        <fullName evidence="1">Uncharacterized protein</fullName>
    </submittedName>
</protein>
<gene>
    <name evidence="1" type="ORF">LRHMDP3_2143</name>
</gene>
<organism evidence="1 2">
    <name type="scientific">Lacticaseibacillus rhamnosus LRHMDP3</name>
    <dbReference type="NCBI Taxonomy" id="1203259"/>
    <lineage>
        <taxon>Bacteria</taxon>
        <taxon>Bacillati</taxon>
        <taxon>Bacillota</taxon>
        <taxon>Bacilli</taxon>
        <taxon>Lactobacillales</taxon>
        <taxon>Lactobacillaceae</taxon>
        <taxon>Lacticaseibacillus</taxon>
    </lineage>
</organism>
<comment type="caution">
    <text evidence="1">The sequence shown here is derived from an EMBL/GenBank/DDBJ whole genome shotgun (WGS) entry which is preliminary data.</text>
</comment>
<name>A0AB33XSU6_LACRH</name>